<feature type="domain" description="DZANK-type" evidence="1">
    <location>
        <begin position="87"/>
        <end position="156"/>
    </location>
</feature>
<accession>A0AAW5NQY6</accession>
<dbReference type="InterPro" id="IPR008984">
    <property type="entry name" value="SMAD_FHA_dom_sf"/>
</dbReference>
<proteinExistence type="predicted"/>
<dbReference type="Proteomes" id="UP001204548">
    <property type="component" value="Unassembled WGS sequence"/>
</dbReference>
<gene>
    <name evidence="2" type="ORF">NXW97_02790</name>
</gene>
<dbReference type="AlphaFoldDB" id="A0AAW5NQY6"/>
<evidence type="ECO:0000313" key="2">
    <source>
        <dbReference type="EMBL" id="MCS2790951.1"/>
    </source>
</evidence>
<reference evidence="2" key="1">
    <citation type="submission" date="2022-08" db="EMBL/GenBank/DDBJ databases">
        <title>Genome Sequencing of Bacteroides fragilis Group Isolates with Nanopore Technology.</title>
        <authorList>
            <person name="Tisza M.J."/>
            <person name="Smith D."/>
            <person name="Dekker J.P."/>
        </authorList>
    </citation>
    <scope>NUCLEOTIDE SEQUENCE</scope>
    <source>
        <strain evidence="2">BFG-351</strain>
    </source>
</reference>
<dbReference type="Gene3D" id="2.60.200.20">
    <property type="match status" value="1"/>
</dbReference>
<evidence type="ECO:0000259" key="1">
    <source>
        <dbReference type="Pfam" id="PF12773"/>
    </source>
</evidence>
<sequence length="277" mass="31437">MRCMNCGWDNLSDTTVCLKCGQPLSLSAGYANNQNDFVSREGYGEAIPKPTVLNANPDREKCRKTVVFPTLNESDNHSAITQPATECPNCNYPIVGEFTSCPCCGTPLERTDKPANKEHTQKKIEEEVTFISEEKIVCQECGKEIDMTCSFCPHCGVRVHRPTIRRQIKNIAETETVEIPLRCSLTIIPEENENIPPEKIEYEGKSIILNRENTEVSNRTITSKEQAEIVFEDGHWYLLDRSELRTTFIQANRKIEIIADDIIVLGDRRFKFESDSL</sequence>
<dbReference type="InterPro" id="IPR025874">
    <property type="entry name" value="DZR"/>
</dbReference>
<dbReference type="EMBL" id="JANUTS010000001">
    <property type="protein sequence ID" value="MCS2790951.1"/>
    <property type="molecule type" value="Genomic_DNA"/>
</dbReference>
<dbReference type="SUPFAM" id="SSF49879">
    <property type="entry name" value="SMAD/FHA domain"/>
    <property type="match status" value="1"/>
</dbReference>
<dbReference type="Pfam" id="PF12773">
    <property type="entry name" value="DZR"/>
    <property type="match status" value="1"/>
</dbReference>
<evidence type="ECO:0000313" key="3">
    <source>
        <dbReference type="Proteomes" id="UP001204548"/>
    </source>
</evidence>
<protein>
    <submittedName>
        <fullName evidence="2">Zinc ribbon domain-containing protein</fullName>
    </submittedName>
</protein>
<dbReference type="RefSeq" id="WP_258988828.1">
    <property type="nucleotide sequence ID" value="NZ_JANUTS010000001.1"/>
</dbReference>
<dbReference type="CDD" id="cd00060">
    <property type="entry name" value="FHA"/>
    <property type="match status" value="1"/>
</dbReference>
<name>A0AAW5NQY6_9BACE</name>
<organism evidence="2 3">
    <name type="scientific">Bacteroides faecis</name>
    <dbReference type="NCBI Taxonomy" id="674529"/>
    <lineage>
        <taxon>Bacteria</taxon>
        <taxon>Pseudomonadati</taxon>
        <taxon>Bacteroidota</taxon>
        <taxon>Bacteroidia</taxon>
        <taxon>Bacteroidales</taxon>
        <taxon>Bacteroidaceae</taxon>
        <taxon>Bacteroides</taxon>
    </lineage>
</organism>
<comment type="caution">
    <text evidence="2">The sequence shown here is derived from an EMBL/GenBank/DDBJ whole genome shotgun (WGS) entry which is preliminary data.</text>
</comment>